<dbReference type="PANTHER" id="PTHR40027">
    <property type="entry name" value="CELL DIVISION PROTEIN DIVIC"/>
    <property type="match status" value="1"/>
</dbReference>
<keyword evidence="1" id="KW-0812">Transmembrane</keyword>
<sequence>MARNIIQLNNRYIRDENQHRCYLEQERRKQNRFMGWVLILVILLFILPTFNLIQSYQNLLERRSQLTHLQKKYEEISNEKESQKAFANKLKDEEYAAKYARAKYYYSKQGERVYTIPGLLPQ</sequence>
<evidence type="ECO:0000313" key="3">
    <source>
        <dbReference type="Proteomes" id="UP000255236"/>
    </source>
</evidence>
<dbReference type="GO" id="GO:0051301">
    <property type="term" value="P:cell division"/>
    <property type="evidence" value="ECO:0007669"/>
    <property type="project" value="UniProtKB-KW"/>
</dbReference>
<comment type="caution">
    <text evidence="2">The sequence shown here is derived from an EMBL/GenBank/DDBJ whole genome shotgun (WGS) entry which is preliminary data.</text>
</comment>
<feature type="transmembrane region" description="Helical" evidence="1">
    <location>
        <begin position="33"/>
        <end position="53"/>
    </location>
</feature>
<keyword evidence="1" id="KW-1133">Transmembrane helix</keyword>
<organism evidence="2 3">
    <name type="scientific">Streptococcus milleri</name>
    <dbReference type="NCBI Taxonomy" id="33040"/>
    <lineage>
        <taxon>Bacteria</taxon>
        <taxon>Bacillati</taxon>
        <taxon>Bacillota</taxon>
        <taxon>Bacilli</taxon>
        <taxon>Lactobacillales</taxon>
        <taxon>Streptococcaceae</taxon>
        <taxon>Streptococcus</taxon>
    </lineage>
</organism>
<dbReference type="EMBL" id="UHFT01000001">
    <property type="protein sequence ID" value="SUN78798.1"/>
    <property type="molecule type" value="Genomic_DNA"/>
</dbReference>
<keyword evidence="2" id="KW-0132">Cell division</keyword>
<dbReference type="RefSeq" id="WP_115262728.1">
    <property type="nucleotide sequence ID" value="NZ_UHFT01000001.1"/>
</dbReference>
<evidence type="ECO:0000313" key="2">
    <source>
        <dbReference type="EMBL" id="SUN78798.1"/>
    </source>
</evidence>
<name>A0A380L266_9STRE</name>
<protein>
    <submittedName>
        <fullName evidence="2">Cell division protein DivIC</fullName>
    </submittedName>
</protein>
<keyword evidence="2" id="KW-0131">Cell cycle</keyword>
<keyword evidence="1" id="KW-0472">Membrane</keyword>
<dbReference type="AlphaFoldDB" id="A0A380L266"/>
<accession>A0A380L266</accession>
<dbReference type="PANTHER" id="PTHR40027:SF1">
    <property type="entry name" value="CELL DIVISION PROTEIN DIVIC"/>
    <property type="match status" value="1"/>
</dbReference>
<dbReference type="Pfam" id="PF04977">
    <property type="entry name" value="DivIC"/>
    <property type="match status" value="1"/>
</dbReference>
<proteinExistence type="predicted"/>
<reference evidence="2" key="1">
    <citation type="submission" date="2018-06" db="EMBL/GenBank/DDBJ databases">
        <authorList>
            <consortium name="Pathogen Informatics"/>
            <person name="Doyle S."/>
        </authorList>
    </citation>
    <scope>NUCLEOTIDE SEQUENCE [LARGE SCALE GENOMIC DNA]</scope>
    <source>
        <strain evidence="2">NCTC11063</strain>
    </source>
</reference>
<keyword evidence="3" id="KW-1185">Reference proteome</keyword>
<gene>
    <name evidence="2" type="primary">divIC</name>
    <name evidence="2" type="ORF">NCTC11063_00009</name>
</gene>
<evidence type="ECO:0000256" key="1">
    <source>
        <dbReference type="SAM" id="Phobius"/>
    </source>
</evidence>
<dbReference type="InterPro" id="IPR039076">
    <property type="entry name" value="DivIC"/>
</dbReference>
<dbReference type="InterPro" id="IPR007060">
    <property type="entry name" value="FtsL/DivIC"/>
</dbReference>
<dbReference type="Proteomes" id="UP000255236">
    <property type="component" value="Unassembled WGS sequence"/>
</dbReference>